<feature type="domain" description="Palmitoyltransferase DHHC" evidence="8">
    <location>
        <begin position="138"/>
        <end position="254"/>
    </location>
</feature>
<proteinExistence type="inferred from homology"/>
<dbReference type="GO" id="GO:0016020">
    <property type="term" value="C:membrane"/>
    <property type="evidence" value="ECO:0007669"/>
    <property type="project" value="UniProtKB-SubCell"/>
</dbReference>
<dbReference type="PROSITE" id="PS50216">
    <property type="entry name" value="DHHC"/>
    <property type="match status" value="1"/>
</dbReference>
<dbReference type="STRING" id="431595.K3WUY3"/>
<evidence type="ECO:0000256" key="3">
    <source>
        <dbReference type="ARBA" id="ARBA00022692"/>
    </source>
</evidence>
<dbReference type="InterPro" id="IPR039859">
    <property type="entry name" value="PFA4/ZDH16/20/ERF2-like"/>
</dbReference>
<comment type="domain">
    <text evidence="7">The DHHC domain is required for palmitoyltransferase activity.</text>
</comment>
<dbReference type="EMBL" id="GL376558">
    <property type="status" value="NOT_ANNOTATED_CDS"/>
    <property type="molecule type" value="Genomic_DNA"/>
</dbReference>
<dbReference type="GO" id="GO:0019706">
    <property type="term" value="F:protein-cysteine S-palmitoyltransferase activity"/>
    <property type="evidence" value="ECO:0007669"/>
    <property type="project" value="UniProtKB-EC"/>
</dbReference>
<dbReference type="OMA" id="QGFRCRP"/>
<evidence type="ECO:0000259" key="8">
    <source>
        <dbReference type="Pfam" id="PF01529"/>
    </source>
</evidence>
<reference evidence="10" key="1">
    <citation type="journal article" date="2010" name="Genome Biol.">
        <title>Genome sequence of the necrotrophic plant pathogen Pythium ultimum reveals original pathogenicity mechanisms and effector repertoire.</title>
        <authorList>
            <person name="Levesque C.A."/>
            <person name="Brouwer H."/>
            <person name="Cano L."/>
            <person name="Hamilton J.P."/>
            <person name="Holt C."/>
            <person name="Huitema E."/>
            <person name="Raffaele S."/>
            <person name="Robideau G.P."/>
            <person name="Thines M."/>
            <person name="Win J."/>
            <person name="Zerillo M.M."/>
            <person name="Beakes G.W."/>
            <person name="Boore J.L."/>
            <person name="Busam D."/>
            <person name="Dumas B."/>
            <person name="Ferriera S."/>
            <person name="Fuerstenberg S.I."/>
            <person name="Gachon C.M."/>
            <person name="Gaulin E."/>
            <person name="Govers F."/>
            <person name="Grenville-Briggs L."/>
            <person name="Horner N."/>
            <person name="Hostetler J."/>
            <person name="Jiang R.H."/>
            <person name="Johnson J."/>
            <person name="Krajaejun T."/>
            <person name="Lin H."/>
            <person name="Meijer H.J."/>
            <person name="Moore B."/>
            <person name="Morris P."/>
            <person name="Phuntmart V."/>
            <person name="Puiu D."/>
            <person name="Shetty J."/>
            <person name="Stajich J.E."/>
            <person name="Tripathy S."/>
            <person name="Wawra S."/>
            <person name="van West P."/>
            <person name="Whitty B.R."/>
            <person name="Coutinho P.M."/>
            <person name="Henrissat B."/>
            <person name="Martin F."/>
            <person name="Thomas P.D."/>
            <person name="Tyler B.M."/>
            <person name="De Vries R.P."/>
            <person name="Kamoun S."/>
            <person name="Yandell M."/>
            <person name="Tisserat N."/>
            <person name="Buell C.R."/>
        </authorList>
    </citation>
    <scope>NUCLEOTIDE SEQUENCE</scope>
    <source>
        <strain evidence="10">DAOM:BR144</strain>
    </source>
</reference>
<evidence type="ECO:0000256" key="7">
    <source>
        <dbReference type="RuleBase" id="RU079119"/>
    </source>
</evidence>
<keyword evidence="6 7" id="KW-0012">Acyltransferase</keyword>
<dbReference type="GO" id="GO:0005794">
    <property type="term" value="C:Golgi apparatus"/>
    <property type="evidence" value="ECO:0007669"/>
    <property type="project" value="TreeGrafter"/>
</dbReference>
<organism evidence="9 10">
    <name type="scientific">Globisporangium ultimum (strain ATCC 200006 / CBS 805.95 / DAOM BR144)</name>
    <name type="common">Pythium ultimum</name>
    <dbReference type="NCBI Taxonomy" id="431595"/>
    <lineage>
        <taxon>Eukaryota</taxon>
        <taxon>Sar</taxon>
        <taxon>Stramenopiles</taxon>
        <taxon>Oomycota</taxon>
        <taxon>Peronosporomycetes</taxon>
        <taxon>Pythiales</taxon>
        <taxon>Pythiaceae</taxon>
        <taxon>Globisporangium</taxon>
    </lineage>
</organism>
<evidence type="ECO:0000256" key="6">
    <source>
        <dbReference type="ARBA" id="ARBA00023315"/>
    </source>
</evidence>
<evidence type="ECO:0000256" key="4">
    <source>
        <dbReference type="ARBA" id="ARBA00022989"/>
    </source>
</evidence>
<dbReference type="GO" id="GO:0006612">
    <property type="term" value="P:protein targeting to membrane"/>
    <property type="evidence" value="ECO:0007669"/>
    <property type="project" value="TreeGrafter"/>
</dbReference>
<comment type="subcellular location">
    <subcellularLocation>
        <location evidence="1">Membrane</location>
        <topology evidence="1">Multi-pass membrane protein</topology>
    </subcellularLocation>
</comment>
<keyword evidence="4 7" id="KW-1133">Transmembrane helix</keyword>
<protein>
    <recommendedName>
        <fullName evidence="7">Palmitoyltransferase</fullName>
        <ecNumber evidence="7">2.3.1.225</ecNumber>
    </recommendedName>
</protein>
<feature type="transmembrane region" description="Helical" evidence="7">
    <location>
        <begin position="183"/>
        <end position="207"/>
    </location>
</feature>
<sequence length="331" mass="37257">MEGLRMRTQRWMAQHRLWFLWDPAGLIIAGFAWSLMLSSLAALYASVSHWLGLFSALGLALALWFTALMAMCMWCHLAVLTTDPGFVPAKLSGVLPQTKRDVHGTDSADEDESELEEEEVVMPLHELEDHVDDGTLLVFCDECDIYRPSRAEHCHTCERCVVLHDHHCPWVNNCVGIGNHKAFLLLLLYVTVTSVYVLLFILSQRYLCAETATTTCGFREGQFPGRLGMWMLAGACVFGLFCALMLVMELYSIYLDPVFTLIADQITCRSGSKSRSRLERHVSVICGTNGMDLRVWLLPFAPRRSRHETEIVHGFRDYGGGSSARMDAEIC</sequence>
<dbReference type="eggNOG" id="KOG1311">
    <property type="taxonomic scope" value="Eukaryota"/>
</dbReference>
<evidence type="ECO:0000256" key="5">
    <source>
        <dbReference type="ARBA" id="ARBA00023136"/>
    </source>
</evidence>
<dbReference type="InterPro" id="IPR001594">
    <property type="entry name" value="Palmitoyltrfase_DHHC"/>
</dbReference>
<dbReference type="GO" id="GO:0005783">
    <property type="term" value="C:endoplasmic reticulum"/>
    <property type="evidence" value="ECO:0007669"/>
    <property type="project" value="TreeGrafter"/>
</dbReference>
<feature type="transmembrane region" description="Helical" evidence="7">
    <location>
        <begin position="227"/>
        <end position="247"/>
    </location>
</feature>
<comment type="similarity">
    <text evidence="7">Belongs to the DHHC palmitoyltransferase family.</text>
</comment>
<dbReference type="HOGENOM" id="CLU_077038_0_0_1"/>
<keyword evidence="5 7" id="KW-0472">Membrane</keyword>
<dbReference type="EnsemblProtists" id="PYU1_T008780">
    <property type="protein sequence ID" value="PYU1_T008780"/>
    <property type="gene ID" value="PYU1_G008762"/>
</dbReference>
<dbReference type="EC" id="2.3.1.225" evidence="7"/>
<dbReference type="PANTHER" id="PTHR22883">
    <property type="entry name" value="ZINC FINGER DHHC DOMAIN CONTAINING PROTEIN"/>
    <property type="match status" value="1"/>
</dbReference>
<keyword evidence="2 7" id="KW-0808">Transferase</keyword>
<keyword evidence="3 7" id="KW-0812">Transmembrane</keyword>
<dbReference type="AlphaFoldDB" id="K3WUY3"/>
<reference evidence="10" key="2">
    <citation type="submission" date="2010-04" db="EMBL/GenBank/DDBJ databases">
        <authorList>
            <person name="Buell R."/>
            <person name="Hamilton J."/>
            <person name="Hostetler J."/>
        </authorList>
    </citation>
    <scope>NUCLEOTIDE SEQUENCE [LARGE SCALE GENOMIC DNA]</scope>
    <source>
        <strain evidence="10">DAOM:BR144</strain>
    </source>
</reference>
<dbReference type="PANTHER" id="PTHR22883:SF147">
    <property type="entry name" value="PALMITOYLTRANSFERASE"/>
    <property type="match status" value="1"/>
</dbReference>
<dbReference type="Proteomes" id="UP000019132">
    <property type="component" value="Unassembled WGS sequence"/>
</dbReference>
<reference evidence="9" key="3">
    <citation type="submission" date="2015-02" db="UniProtKB">
        <authorList>
            <consortium name="EnsemblProtists"/>
        </authorList>
    </citation>
    <scope>IDENTIFICATION</scope>
    <source>
        <strain evidence="9">DAOM BR144</strain>
    </source>
</reference>
<comment type="catalytic activity">
    <reaction evidence="7">
        <text>L-cysteinyl-[protein] + hexadecanoyl-CoA = S-hexadecanoyl-L-cysteinyl-[protein] + CoA</text>
        <dbReference type="Rhea" id="RHEA:36683"/>
        <dbReference type="Rhea" id="RHEA-COMP:10131"/>
        <dbReference type="Rhea" id="RHEA-COMP:11032"/>
        <dbReference type="ChEBI" id="CHEBI:29950"/>
        <dbReference type="ChEBI" id="CHEBI:57287"/>
        <dbReference type="ChEBI" id="CHEBI:57379"/>
        <dbReference type="ChEBI" id="CHEBI:74151"/>
        <dbReference type="EC" id="2.3.1.225"/>
    </reaction>
</comment>
<dbReference type="InParanoid" id="K3WUY3"/>
<evidence type="ECO:0000256" key="2">
    <source>
        <dbReference type="ARBA" id="ARBA00022679"/>
    </source>
</evidence>
<feature type="transmembrane region" description="Helical" evidence="7">
    <location>
        <begin position="20"/>
        <end position="44"/>
    </location>
</feature>
<dbReference type="VEuPathDB" id="FungiDB:PYU1_G008762"/>
<evidence type="ECO:0000256" key="1">
    <source>
        <dbReference type="ARBA" id="ARBA00004141"/>
    </source>
</evidence>
<keyword evidence="10" id="KW-1185">Reference proteome</keyword>
<evidence type="ECO:0000313" key="9">
    <source>
        <dbReference type="EnsemblProtists" id="PYU1_T008780"/>
    </source>
</evidence>
<dbReference type="Pfam" id="PF01529">
    <property type="entry name" value="DHHC"/>
    <property type="match status" value="1"/>
</dbReference>
<evidence type="ECO:0000313" key="10">
    <source>
        <dbReference type="Proteomes" id="UP000019132"/>
    </source>
</evidence>
<name>K3WUY3_GLOUD</name>
<accession>K3WUY3</accession>
<feature type="transmembrane region" description="Helical" evidence="7">
    <location>
        <begin position="50"/>
        <end position="74"/>
    </location>
</feature>